<dbReference type="AlphaFoldDB" id="A0A2M8KEZ5"/>
<dbReference type="PROSITE" id="PS50112">
    <property type="entry name" value="PAS"/>
    <property type="match status" value="1"/>
</dbReference>
<protein>
    <recommendedName>
        <fullName evidence="2">histidine kinase</fullName>
        <ecNumber evidence="2">2.7.13.3</ecNumber>
    </recommendedName>
</protein>
<dbReference type="Gene3D" id="3.30.450.20">
    <property type="entry name" value="PAS domain"/>
    <property type="match status" value="1"/>
</dbReference>
<evidence type="ECO:0000256" key="6">
    <source>
        <dbReference type="ARBA" id="ARBA00023012"/>
    </source>
</evidence>
<dbReference type="CDD" id="cd00082">
    <property type="entry name" value="HisKA"/>
    <property type="match status" value="1"/>
</dbReference>
<dbReference type="PROSITE" id="PS50109">
    <property type="entry name" value="HIS_KIN"/>
    <property type="match status" value="1"/>
</dbReference>
<keyword evidence="5" id="KW-0418">Kinase</keyword>
<dbReference type="Proteomes" id="UP000231450">
    <property type="component" value="Unassembled WGS sequence"/>
</dbReference>
<accession>A0A2M8KEZ5</accession>
<feature type="transmembrane region" description="Helical" evidence="8">
    <location>
        <begin position="114"/>
        <end position="131"/>
    </location>
</feature>
<evidence type="ECO:0000259" key="10">
    <source>
        <dbReference type="PROSITE" id="PS50112"/>
    </source>
</evidence>
<dbReference type="InterPro" id="IPR003661">
    <property type="entry name" value="HisK_dim/P_dom"/>
</dbReference>
<dbReference type="InterPro" id="IPR000014">
    <property type="entry name" value="PAS"/>
</dbReference>
<organism evidence="11 12">
    <name type="scientific">Candidatus Portnoybacteria bacterium CG10_big_fil_rev_8_21_14_0_10_36_7</name>
    <dbReference type="NCBI Taxonomy" id="1974812"/>
    <lineage>
        <taxon>Bacteria</taxon>
        <taxon>Candidatus Portnoyibacteriota</taxon>
    </lineage>
</organism>
<dbReference type="InterPro" id="IPR004358">
    <property type="entry name" value="Sig_transdc_His_kin-like_C"/>
</dbReference>
<dbReference type="InterPro" id="IPR035965">
    <property type="entry name" value="PAS-like_dom_sf"/>
</dbReference>
<dbReference type="SMART" id="SM00388">
    <property type="entry name" value="HisKA"/>
    <property type="match status" value="1"/>
</dbReference>
<keyword evidence="3" id="KW-0597">Phosphoprotein</keyword>
<evidence type="ECO:0000256" key="5">
    <source>
        <dbReference type="ARBA" id="ARBA00022777"/>
    </source>
</evidence>
<feature type="domain" description="PAS" evidence="10">
    <location>
        <begin position="218"/>
        <end position="264"/>
    </location>
</feature>
<dbReference type="SUPFAM" id="SSF55874">
    <property type="entry name" value="ATPase domain of HSP90 chaperone/DNA topoisomerase II/histidine kinase"/>
    <property type="match status" value="1"/>
</dbReference>
<dbReference type="GO" id="GO:0000155">
    <property type="term" value="F:phosphorelay sensor kinase activity"/>
    <property type="evidence" value="ECO:0007669"/>
    <property type="project" value="InterPro"/>
</dbReference>
<reference evidence="12" key="1">
    <citation type="submission" date="2017-09" db="EMBL/GenBank/DDBJ databases">
        <title>Depth-based differentiation of microbial function through sediment-hosted aquifers and enrichment of novel symbionts in the deep terrestrial subsurface.</title>
        <authorList>
            <person name="Probst A.J."/>
            <person name="Ladd B."/>
            <person name="Jarett J.K."/>
            <person name="Geller-Mcgrath D.E."/>
            <person name="Sieber C.M.K."/>
            <person name="Emerson J.B."/>
            <person name="Anantharaman K."/>
            <person name="Thomas B.C."/>
            <person name="Malmstrom R."/>
            <person name="Stieglmeier M."/>
            <person name="Klingl A."/>
            <person name="Woyke T."/>
            <person name="Ryan C.M."/>
            <person name="Banfield J.F."/>
        </authorList>
    </citation>
    <scope>NUCLEOTIDE SEQUENCE [LARGE SCALE GENOMIC DNA]</scope>
</reference>
<dbReference type="PRINTS" id="PR00344">
    <property type="entry name" value="BCTRLSENSOR"/>
</dbReference>
<keyword evidence="4" id="KW-0808">Transferase</keyword>
<dbReference type="PANTHER" id="PTHR45453">
    <property type="entry name" value="PHOSPHATE REGULON SENSOR PROTEIN PHOR"/>
    <property type="match status" value="1"/>
</dbReference>
<feature type="domain" description="Histidine kinase" evidence="9">
    <location>
        <begin position="341"/>
        <end position="564"/>
    </location>
</feature>
<dbReference type="InterPro" id="IPR036890">
    <property type="entry name" value="HATPase_C_sf"/>
</dbReference>
<gene>
    <name evidence="11" type="ORF">COU81_00470</name>
</gene>
<dbReference type="Gene3D" id="1.10.287.130">
    <property type="match status" value="1"/>
</dbReference>
<keyword evidence="8" id="KW-0812">Transmembrane</keyword>
<feature type="transmembrane region" description="Helical" evidence="8">
    <location>
        <begin position="185"/>
        <end position="208"/>
    </location>
</feature>
<dbReference type="SUPFAM" id="SSF47384">
    <property type="entry name" value="Homodimeric domain of signal transducing histidine kinase"/>
    <property type="match status" value="1"/>
</dbReference>
<feature type="transmembrane region" description="Helical" evidence="8">
    <location>
        <begin position="87"/>
        <end position="108"/>
    </location>
</feature>
<dbReference type="GO" id="GO:0006355">
    <property type="term" value="P:regulation of DNA-templated transcription"/>
    <property type="evidence" value="ECO:0007669"/>
    <property type="project" value="InterPro"/>
</dbReference>
<dbReference type="EMBL" id="PFDW01000009">
    <property type="protein sequence ID" value="PJE58485.1"/>
    <property type="molecule type" value="Genomic_DNA"/>
</dbReference>
<keyword evidence="8" id="KW-1133">Transmembrane helix</keyword>
<evidence type="ECO:0000256" key="8">
    <source>
        <dbReference type="SAM" id="Phobius"/>
    </source>
</evidence>
<evidence type="ECO:0000256" key="4">
    <source>
        <dbReference type="ARBA" id="ARBA00022679"/>
    </source>
</evidence>
<name>A0A2M8KEZ5_9BACT</name>
<dbReference type="InterPro" id="IPR013767">
    <property type="entry name" value="PAS_fold"/>
</dbReference>
<evidence type="ECO:0000313" key="11">
    <source>
        <dbReference type="EMBL" id="PJE58485.1"/>
    </source>
</evidence>
<evidence type="ECO:0000313" key="12">
    <source>
        <dbReference type="Proteomes" id="UP000231450"/>
    </source>
</evidence>
<dbReference type="InterPro" id="IPR036097">
    <property type="entry name" value="HisK_dim/P_sf"/>
</dbReference>
<comment type="catalytic activity">
    <reaction evidence="1">
        <text>ATP + protein L-histidine = ADP + protein N-phospho-L-histidine.</text>
        <dbReference type="EC" id="2.7.13.3"/>
    </reaction>
</comment>
<proteinExistence type="predicted"/>
<keyword evidence="6" id="KW-0902">Two-component regulatory system</keyword>
<dbReference type="SMART" id="SM00387">
    <property type="entry name" value="HATPase_c"/>
    <property type="match status" value="1"/>
</dbReference>
<dbReference type="SUPFAM" id="SSF55785">
    <property type="entry name" value="PYP-like sensor domain (PAS domain)"/>
    <property type="match status" value="1"/>
</dbReference>
<dbReference type="GO" id="GO:0004721">
    <property type="term" value="F:phosphoprotein phosphatase activity"/>
    <property type="evidence" value="ECO:0007669"/>
    <property type="project" value="TreeGrafter"/>
</dbReference>
<dbReference type="InterPro" id="IPR050351">
    <property type="entry name" value="BphY/WalK/GraS-like"/>
</dbReference>
<evidence type="ECO:0000256" key="7">
    <source>
        <dbReference type="ARBA" id="ARBA00023136"/>
    </source>
</evidence>
<evidence type="ECO:0000256" key="2">
    <source>
        <dbReference type="ARBA" id="ARBA00012438"/>
    </source>
</evidence>
<dbReference type="Pfam" id="PF02518">
    <property type="entry name" value="HATPase_c"/>
    <property type="match status" value="1"/>
</dbReference>
<feature type="transmembrane region" description="Helical" evidence="8">
    <location>
        <begin position="51"/>
        <end position="75"/>
    </location>
</feature>
<dbReference type="Pfam" id="PF00512">
    <property type="entry name" value="HisKA"/>
    <property type="match status" value="1"/>
</dbReference>
<comment type="caution">
    <text evidence="11">The sequence shown here is derived from an EMBL/GenBank/DDBJ whole genome shotgun (WGS) entry which is preliminary data.</text>
</comment>
<dbReference type="InterPro" id="IPR003594">
    <property type="entry name" value="HATPase_dom"/>
</dbReference>
<dbReference type="GO" id="GO:0016036">
    <property type="term" value="P:cellular response to phosphate starvation"/>
    <property type="evidence" value="ECO:0007669"/>
    <property type="project" value="TreeGrafter"/>
</dbReference>
<dbReference type="InterPro" id="IPR005467">
    <property type="entry name" value="His_kinase_dom"/>
</dbReference>
<dbReference type="GO" id="GO:0005886">
    <property type="term" value="C:plasma membrane"/>
    <property type="evidence" value="ECO:0007669"/>
    <property type="project" value="TreeGrafter"/>
</dbReference>
<keyword evidence="7 8" id="KW-0472">Membrane</keyword>
<feature type="transmembrane region" description="Helical" evidence="8">
    <location>
        <begin position="136"/>
        <end position="157"/>
    </location>
</feature>
<evidence type="ECO:0000256" key="1">
    <source>
        <dbReference type="ARBA" id="ARBA00000085"/>
    </source>
</evidence>
<dbReference type="Gene3D" id="3.30.565.10">
    <property type="entry name" value="Histidine kinase-like ATPase, C-terminal domain"/>
    <property type="match status" value="1"/>
</dbReference>
<evidence type="ECO:0000259" key="9">
    <source>
        <dbReference type="PROSITE" id="PS50109"/>
    </source>
</evidence>
<sequence>MDAENRDKTINIHRGIIIARWIWIAIGGVGGEVLRAIRESAQSPLNPPPKIAGISLMLALAILQITLNLSLYLYIKFRGEKTNEKGFALLSFIQVYFDLAIFSAFFFYSGAIESPGAVMLFVPLIIALIVYRWRGIVTVSAITIIIFSVLTFSQYYANSIGGIPHYHAFNESIPKISINPVIVGYYYYTFLMAYFGASIFGSVVSSVLKRREAELIIERDKTTAIINNMVDGVIVYTIDNKISYMNPSLAELLKIKASDYVDKQINENINSTVPILYQILNTPMSKEKVELTYTSPKQLTLQVSTANISNVNNKLFGYMKVVHNITREKEIDKIKSEFISVVSHQLRTPLSAIKWTIQMIIDKDLGETTAEQDKFLKKSFDANEQMIRLVNDLLNVSRIEEGRFLYKFQELSVEEVLSEAVQEASLLIEKMKTRNIKFTFNKPNIPLPHSKLDKEKIKIAVANLIENSDRYTEHGEIKINIHYDEKANQNIIAVSDTGFGILEEDKKLIFKKFFRGYNISKATEGTGLGLYLVKNIIEKHNGRIWFESTAGKGTTFFIGLPTIQPSPELITAQKSAQFSEFIQDI</sequence>
<dbReference type="PANTHER" id="PTHR45453:SF1">
    <property type="entry name" value="PHOSPHATE REGULON SENSOR PROTEIN PHOR"/>
    <property type="match status" value="1"/>
</dbReference>
<feature type="transmembrane region" description="Helical" evidence="8">
    <location>
        <begin position="12"/>
        <end position="31"/>
    </location>
</feature>
<dbReference type="Pfam" id="PF00989">
    <property type="entry name" value="PAS"/>
    <property type="match status" value="1"/>
</dbReference>
<dbReference type="EC" id="2.7.13.3" evidence="2"/>
<evidence type="ECO:0000256" key="3">
    <source>
        <dbReference type="ARBA" id="ARBA00022553"/>
    </source>
</evidence>
<dbReference type="FunFam" id="3.30.565.10:FF:000006">
    <property type="entry name" value="Sensor histidine kinase WalK"/>
    <property type="match status" value="1"/>
</dbReference>